<dbReference type="Gene3D" id="3.40.50.11530">
    <property type="match status" value="1"/>
</dbReference>
<sequence>MLMFSLSLSHSHSVLSLTFLITRVFCLSLFLYQSLSLALSTLFHSVSRVDYLSLALSLAYFLSITLALSQFLCRSFSLIQCGCGSGIEAVIESLLSVSPTQTGSQRQARSENLIETRAEIETLFTTEDCVWFPCYETQSCEHAVGIPENIRKREGNSSHCSGLQAVTIEWNPSPYGIEFVQGFRVDLVSLSGPSSVSECRQLVLRDGVRLEPQLIIGSTFCLGSDTLYGAVVYGFPVPPGREHHAQQIQFRTNSSYSNGRRANPSTWTPSRLSFTQDGHDVTVSFTAAADTDNINSYHVYHGRCPPGEPAPLSWQHTHMPHDGAGTVQVRLGSLEPGFNYSVVLLSDQEGAERREVTYFVKSEQTGEGQQLTLTLLLVLFALISTVVTVTASHLINNRKQNGKRGEAGFGDDSVSEPFTTQRVSNPRVFLLYPDTASPTLLNVVLHFATFLQAHCACQVVLDMWEELARGLEGRADWIVRQLAEAHFIVVMCWPGGGCPPGPGWGGFFSLGVSLVAEQLLQARISSSGLSRFIVTCFGQCREADVPGVLDLATKYKLMEALPRFFSHLHSLELLGPGLALHVDGISEETYPATPSGFALYEALRLAGEDGSMESATL</sequence>
<keyword evidence="3" id="KW-0732">Signal</keyword>
<evidence type="ECO:0000259" key="9">
    <source>
        <dbReference type="PROSITE" id="PS51534"/>
    </source>
</evidence>
<evidence type="ECO:0000313" key="10">
    <source>
        <dbReference type="Ensembl" id="ENSCMIP00000036342.1"/>
    </source>
</evidence>
<organism evidence="10 11">
    <name type="scientific">Callorhinchus milii</name>
    <name type="common">Ghost shark</name>
    <dbReference type="NCBI Taxonomy" id="7868"/>
    <lineage>
        <taxon>Eukaryota</taxon>
        <taxon>Metazoa</taxon>
        <taxon>Chordata</taxon>
        <taxon>Craniata</taxon>
        <taxon>Vertebrata</taxon>
        <taxon>Chondrichthyes</taxon>
        <taxon>Holocephali</taxon>
        <taxon>Chimaeriformes</taxon>
        <taxon>Callorhinchidae</taxon>
        <taxon>Callorhinchus</taxon>
    </lineage>
</organism>
<keyword evidence="5 8" id="KW-0472">Membrane</keyword>
<dbReference type="OMA" id="RSTIACQ"/>
<evidence type="ECO:0000256" key="7">
    <source>
        <dbReference type="ARBA" id="ARBA00023180"/>
    </source>
</evidence>
<keyword evidence="2 8" id="KW-0812">Transmembrane</keyword>
<reference evidence="10" key="5">
    <citation type="submission" date="2025-09" db="UniProtKB">
        <authorList>
            <consortium name="Ensembl"/>
        </authorList>
    </citation>
    <scope>IDENTIFICATION</scope>
</reference>
<evidence type="ECO:0000256" key="3">
    <source>
        <dbReference type="ARBA" id="ARBA00022729"/>
    </source>
</evidence>
<feature type="transmembrane region" description="Helical" evidence="8">
    <location>
        <begin position="20"/>
        <end position="39"/>
    </location>
</feature>
<evidence type="ECO:0000256" key="6">
    <source>
        <dbReference type="ARBA" id="ARBA00023170"/>
    </source>
</evidence>
<evidence type="ECO:0000256" key="1">
    <source>
        <dbReference type="ARBA" id="ARBA00004479"/>
    </source>
</evidence>
<dbReference type="Ensembl" id="ENSCMIT00000036881.1">
    <property type="protein sequence ID" value="ENSCMIP00000036342.1"/>
    <property type="gene ID" value="ENSCMIG00000015357.1"/>
</dbReference>
<evidence type="ECO:0000313" key="11">
    <source>
        <dbReference type="Proteomes" id="UP000314986"/>
    </source>
</evidence>
<dbReference type="InParanoid" id="A0A4W3J2V8"/>
<dbReference type="Pfam" id="PF16742">
    <property type="entry name" value="IL17R_D_N"/>
    <property type="match status" value="1"/>
</dbReference>
<dbReference type="STRING" id="7868.ENSCMIP00000036342"/>
<name>A0A4W3J2V8_CALMI</name>
<dbReference type="GeneTree" id="ENSGT00940000156669"/>
<feature type="domain" description="SEFIR" evidence="9">
    <location>
        <begin position="425"/>
        <end position="566"/>
    </location>
</feature>
<dbReference type="Proteomes" id="UP000314986">
    <property type="component" value="Unassembled WGS sequence"/>
</dbReference>
<keyword evidence="4 8" id="KW-1133">Transmembrane helix</keyword>
<evidence type="ECO:0000256" key="2">
    <source>
        <dbReference type="ARBA" id="ARBA00022692"/>
    </source>
</evidence>
<reference evidence="10" key="4">
    <citation type="submission" date="2025-08" db="UniProtKB">
        <authorList>
            <consortium name="Ensembl"/>
        </authorList>
    </citation>
    <scope>IDENTIFICATION</scope>
</reference>
<accession>A0A4W3J2V8</accession>
<dbReference type="AlphaFoldDB" id="A0A4W3J2V8"/>
<reference evidence="11" key="3">
    <citation type="journal article" date="2014" name="Nature">
        <title>Elephant shark genome provides unique insights into gnathostome evolution.</title>
        <authorList>
            <consortium name="International Elephant Shark Genome Sequencing Consortium"/>
            <person name="Venkatesh B."/>
            <person name="Lee A.P."/>
            <person name="Ravi V."/>
            <person name="Maurya A.K."/>
            <person name="Lian M.M."/>
            <person name="Swann J.B."/>
            <person name="Ohta Y."/>
            <person name="Flajnik M.F."/>
            <person name="Sutoh Y."/>
            <person name="Kasahara M."/>
            <person name="Hoon S."/>
            <person name="Gangu V."/>
            <person name="Roy S.W."/>
            <person name="Irimia M."/>
            <person name="Korzh V."/>
            <person name="Kondrychyn I."/>
            <person name="Lim Z.W."/>
            <person name="Tay B.H."/>
            <person name="Tohari S."/>
            <person name="Kong K.W."/>
            <person name="Ho S."/>
            <person name="Lorente-Galdos B."/>
            <person name="Quilez J."/>
            <person name="Marques-Bonet T."/>
            <person name="Raney B.J."/>
            <person name="Ingham P.W."/>
            <person name="Tay A."/>
            <person name="Hillier L.W."/>
            <person name="Minx P."/>
            <person name="Boehm T."/>
            <person name="Wilson R.K."/>
            <person name="Brenner S."/>
            <person name="Warren W.C."/>
        </authorList>
    </citation>
    <scope>NUCLEOTIDE SEQUENCE [LARGE SCALE GENOMIC DNA]</scope>
</reference>
<gene>
    <name evidence="10" type="primary">LOC103188063</name>
</gene>
<keyword evidence="11" id="KW-1185">Reference proteome</keyword>
<dbReference type="InterPro" id="IPR031951">
    <property type="entry name" value="IL17R_D_N"/>
</dbReference>
<reference evidence="11" key="1">
    <citation type="journal article" date="2006" name="Science">
        <title>Ancient noncoding elements conserved in the human genome.</title>
        <authorList>
            <person name="Venkatesh B."/>
            <person name="Kirkness E.F."/>
            <person name="Loh Y.H."/>
            <person name="Halpern A.L."/>
            <person name="Lee A.P."/>
            <person name="Johnson J."/>
            <person name="Dandona N."/>
            <person name="Viswanathan L.D."/>
            <person name="Tay A."/>
            <person name="Venter J.C."/>
            <person name="Strausberg R.L."/>
            <person name="Brenner S."/>
        </authorList>
    </citation>
    <scope>NUCLEOTIDE SEQUENCE [LARGE SCALE GENOMIC DNA]</scope>
</reference>
<evidence type="ECO:0000256" key="8">
    <source>
        <dbReference type="SAM" id="Phobius"/>
    </source>
</evidence>
<dbReference type="PANTHER" id="PTHR15583:SF23">
    <property type="entry name" value="INTERLEUKIN-17 RECEPTOR D-LIKE"/>
    <property type="match status" value="1"/>
</dbReference>
<evidence type="ECO:0000256" key="5">
    <source>
        <dbReference type="ARBA" id="ARBA00023136"/>
    </source>
</evidence>
<keyword evidence="6" id="KW-0675">Receptor</keyword>
<comment type="subcellular location">
    <subcellularLocation>
        <location evidence="1">Membrane</location>
        <topology evidence="1">Single-pass type I membrane protein</topology>
    </subcellularLocation>
</comment>
<dbReference type="InterPro" id="IPR039465">
    <property type="entry name" value="IL-17_rcpt-like"/>
</dbReference>
<dbReference type="Pfam" id="PF08357">
    <property type="entry name" value="SEFIR"/>
    <property type="match status" value="1"/>
</dbReference>
<reference evidence="11" key="2">
    <citation type="journal article" date="2007" name="PLoS Biol.">
        <title>Survey sequencing and comparative analysis of the elephant shark (Callorhinchus milii) genome.</title>
        <authorList>
            <person name="Venkatesh B."/>
            <person name="Kirkness E.F."/>
            <person name="Loh Y.H."/>
            <person name="Halpern A.L."/>
            <person name="Lee A.P."/>
            <person name="Johnson J."/>
            <person name="Dandona N."/>
            <person name="Viswanathan L.D."/>
            <person name="Tay A."/>
            <person name="Venter J.C."/>
            <person name="Strausberg R.L."/>
            <person name="Brenner S."/>
        </authorList>
    </citation>
    <scope>NUCLEOTIDE SEQUENCE [LARGE SCALE GENOMIC DNA]</scope>
</reference>
<feature type="transmembrane region" description="Helical" evidence="8">
    <location>
        <begin position="51"/>
        <end position="72"/>
    </location>
</feature>
<protein>
    <submittedName>
        <fullName evidence="10">Interleukin-17 receptor D-like</fullName>
    </submittedName>
</protein>
<proteinExistence type="predicted"/>
<dbReference type="InterPro" id="IPR013568">
    <property type="entry name" value="SEFIR_dom"/>
</dbReference>
<dbReference type="GO" id="GO:0016020">
    <property type="term" value="C:membrane"/>
    <property type="evidence" value="ECO:0007669"/>
    <property type="project" value="UniProtKB-SubCell"/>
</dbReference>
<keyword evidence="7" id="KW-0325">Glycoprotein</keyword>
<dbReference type="GO" id="GO:0030368">
    <property type="term" value="F:interleukin-17 receptor activity"/>
    <property type="evidence" value="ECO:0007669"/>
    <property type="project" value="InterPro"/>
</dbReference>
<feature type="transmembrane region" description="Helical" evidence="8">
    <location>
        <begin position="371"/>
        <end position="395"/>
    </location>
</feature>
<evidence type="ECO:0000256" key="4">
    <source>
        <dbReference type="ARBA" id="ARBA00022989"/>
    </source>
</evidence>
<dbReference type="PANTHER" id="PTHR15583">
    <property type="entry name" value="INTERLEUKIN-17 RECEPTOR"/>
    <property type="match status" value="1"/>
</dbReference>
<dbReference type="PROSITE" id="PS51534">
    <property type="entry name" value="SEFIR"/>
    <property type="match status" value="1"/>
</dbReference>